<dbReference type="GO" id="GO:0003677">
    <property type="term" value="F:DNA binding"/>
    <property type="evidence" value="ECO:0007669"/>
    <property type="project" value="TreeGrafter"/>
</dbReference>
<evidence type="ECO:0000256" key="1">
    <source>
        <dbReference type="ARBA" id="ARBA00007598"/>
    </source>
</evidence>
<comment type="caution">
    <text evidence="8">The sequence shown here is derived from an EMBL/GenBank/DDBJ whole genome shotgun (WGS) entry which is preliminary data.</text>
</comment>
<evidence type="ECO:0000256" key="6">
    <source>
        <dbReference type="SAM" id="MobiDB-lite"/>
    </source>
</evidence>
<dbReference type="Gene3D" id="2.30.30.140">
    <property type="match status" value="1"/>
</dbReference>
<feature type="region of interest" description="Disordered" evidence="6">
    <location>
        <begin position="77"/>
        <end position="164"/>
    </location>
</feature>
<dbReference type="SUPFAM" id="SSF51735">
    <property type="entry name" value="NAD(P)-binding Rossmann-fold domains"/>
    <property type="match status" value="1"/>
</dbReference>
<evidence type="ECO:0000313" key="8">
    <source>
        <dbReference type="EMBL" id="GFT80778.1"/>
    </source>
</evidence>
<dbReference type="SUPFAM" id="SSF63748">
    <property type="entry name" value="Tudor/PWWP/MBT"/>
    <property type="match status" value="1"/>
</dbReference>
<dbReference type="FunFam" id="3.40.50.720:FF:000058">
    <property type="entry name" value="Putative oxidoreductase GLYR1 homolog"/>
    <property type="match status" value="1"/>
</dbReference>
<dbReference type="SMART" id="SM00293">
    <property type="entry name" value="PWWP"/>
    <property type="match status" value="1"/>
</dbReference>
<dbReference type="PANTHER" id="PTHR43580">
    <property type="entry name" value="OXIDOREDUCTASE GLYR1-RELATED"/>
    <property type="match status" value="1"/>
</dbReference>
<dbReference type="Pfam" id="PF03446">
    <property type="entry name" value="NAD_binding_2"/>
    <property type="match status" value="1"/>
</dbReference>
<dbReference type="InterPro" id="IPR036291">
    <property type="entry name" value="NAD(P)-bd_dom_sf"/>
</dbReference>
<feature type="region of interest" description="Disordered" evidence="6">
    <location>
        <begin position="235"/>
        <end position="258"/>
    </location>
</feature>
<dbReference type="EMBL" id="BMAW01023014">
    <property type="protein sequence ID" value="GFT80778.1"/>
    <property type="molecule type" value="Genomic_DNA"/>
</dbReference>
<evidence type="ECO:0000313" key="9">
    <source>
        <dbReference type="Proteomes" id="UP000887013"/>
    </source>
</evidence>
<protein>
    <recommendedName>
        <fullName evidence="3">Cytokine-like nuclear factor N-PAC</fullName>
    </recommendedName>
    <alternativeName>
        <fullName evidence="2">Glyoxylate reductase 1 homolog</fullName>
    </alternativeName>
    <alternativeName>
        <fullName evidence="5">Nuclear protein NP60 homolog</fullName>
    </alternativeName>
    <alternativeName>
        <fullName evidence="4">Putative oxidoreductase GLYR1 homolog</fullName>
    </alternativeName>
</protein>
<evidence type="ECO:0000256" key="3">
    <source>
        <dbReference type="ARBA" id="ARBA00034140"/>
    </source>
</evidence>
<evidence type="ECO:0000256" key="4">
    <source>
        <dbReference type="ARBA" id="ARBA00078412"/>
    </source>
</evidence>
<dbReference type="InterPro" id="IPR000313">
    <property type="entry name" value="PWWP_dom"/>
</dbReference>
<dbReference type="GO" id="GO:0050661">
    <property type="term" value="F:NADP binding"/>
    <property type="evidence" value="ECO:0007669"/>
    <property type="project" value="InterPro"/>
</dbReference>
<comment type="similarity">
    <text evidence="1">Belongs to the HIBADH-related family. NP60 subfamily.</text>
</comment>
<dbReference type="PANTHER" id="PTHR43580:SF2">
    <property type="entry name" value="CYTOKINE-LIKE NUCLEAR FACTOR N-PAC"/>
    <property type="match status" value="1"/>
</dbReference>
<dbReference type="InterPro" id="IPR006115">
    <property type="entry name" value="6PGDH_NADP-bd"/>
</dbReference>
<evidence type="ECO:0000259" key="7">
    <source>
        <dbReference type="PROSITE" id="PS50812"/>
    </source>
</evidence>
<dbReference type="InterPro" id="IPR051265">
    <property type="entry name" value="HIBADH-related_NP60_sf"/>
</dbReference>
<sequence>MFPFWPARIATPPENVEMKEGKNYVFFFGSNDYAWISSENIRHHTSQLIPPNYDKRRSLFKQAVKRIEYLSLLKLQGDNSQEDDSTEESQSDNGEGNISKNTEENEKEEQIKGDEKAVEDKGDEKAVEDKGDEKAVEEGEMKSNEEQKEIVAKGNKKRKLCRRKTKEETGRKIFKLRKSVKTDDLRTLSNHSEIGDTSEETPCSKAHDDTENRDDEQSCSSSHFNLAGDCAASENEMHRKETSLVVNKRQENSGEERYTPTTKKIGFLGLGTMGNEIVKNLLSTGHDVTVWNRTEEKCKECVDAGASSASNPAEVVKKSDIIFSCVSDAQASGTIVYGPDGVLKGFQDCPIETSVLKGYVELTTVDFETSQMISAAIHGKGGKFLEAPIIGTKQLAEKGSLFILAAGNESLFHDCITCFRAIAYHWYYIGENIGDSAKYNVCLSMFMGTSYAALIETLDFSNRMKLDSEELLKVLKKREHASESTIEKGEAFLKRDISEISTTLKHQKKIMSLGLQLSDIYSQPIAVSAAANAFFKTGRFLRYARPDRFRYPE</sequence>
<dbReference type="Gene3D" id="3.40.50.720">
    <property type="entry name" value="NAD(P)-binding Rossmann-like Domain"/>
    <property type="match status" value="1"/>
</dbReference>
<evidence type="ECO:0000256" key="5">
    <source>
        <dbReference type="ARBA" id="ARBA00082969"/>
    </source>
</evidence>
<dbReference type="Proteomes" id="UP000887013">
    <property type="component" value="Unassembled WGS sequence"/>
</dbReference>
<feature type="compositionally biased region" description="Basic residues" evidence="6">
    <location>
        <begin position="154"/>
        <end position="164"/>
    </location>
</feature>
<feature type="domain" description="PWWP" evidence="7">
    <location>
        <begin position="1"/>
        <end position="47"/>
    </location>
</feature>
<reference evidence="8" key="1">
    <citation type="submission" date="2020-08" db="EMBL/GenBank/DDBJ databases">
        <title>Multicomponent nature underlies the extraordinary mechanical properties of spider dragline silk.</title>
        <authorList>
            <person name="Kono N."/>
            <person name="Nakamura H."/>
            <person name="Mori M."/>
            <person name="Yoshida Y."/>
            <person name="Ohtoshi R."/>
            <person name="Malay A.D."/>
            <person name="Moran D.A.P."/>
            <person name="Tomita M."/>
            <person name="Numata K."/>
            <person name="Arakawa K."/>
        </authorList>
    </citation>
    <scope>NUCLEOTIDE SEQUENCE</scope>
</reference>
<proteinExistence type="inferred from homology"/>
<feature type="region of interest" description="Disordered" evidence="6">
    <location>
        <begin position="186"/>
        <end position="221"/>
    </location>
</feature>
<dbReference type="AlphaFoldDB" id="A0A8X6PSB8"/>
<keyword evidence="9" id="KW-1185">Reference proteome</keyword>
<feature type="compositionally biased region" description="Basic and acidic residues" evidence="6">
    <location>
        <begin position="101"/>
        <end position="151"/>
    </location>
</feature>
<dbReference type="Gene3D" id="1.10.1040.10">
    <property type="entry name" value="N-(1-d-carboxylethyl)-l-norvaline Dehydrogenase, domain 2"/>
    <property type="match status" value="1"/>
</dbReference>
<dbReference type="GO" id="GO:0031491">
    <property type="term" value="F:nucleosome binding"/>
    <property type="evidence" value="ECO:0007669"/>
    <property type="project" value="TreeGrafter"/>
</dbReference>
<dbReference type="GO" id="GO:0000785">
    <property type="term" value="C:chromatin"/>
    <property type="evidence" value="ECO:0007669"/>
    <property type="project" value="TreeGrafter"/>
</dbReference>
<dbReference type="InterPro" id="IPR013328">
    <property type="entry name" value="6PGD_dom2"/>
</dbReference>
<accession>A0A8X6PSB8</accession>
<evidence type="ECO:0000256" key="2">
    <source>
        <dbReference type="ARBA" id="ARBA00030287"/>
    </source>
</evidence>
<dbReference type="Pfam" id="PF00855">
    <property type="entry name" value="PWWP"/>
    <property type="match status" value="1"/>
</dbReference>
<name>A0A8X6PSB8_NEPPI</name>
<gene>
    <name evidence="8" type="primary">AGAP009949</name>
    <name evidence="8" type="ORF">NPIL_9641</name>
</gene>
<feature type="compositionally biased region" description="Acidic residues" evidence="6">
    <location>
        <begin position="80"/>
        <end position="90"/>
    </location>
</feature>
<organism evidence="8 9">
    <name type="scientific">Nephila pilipes</name>
    <name type="common">Giant wood spider</name>
    <name type="synonym">Nephila maculata</name>
    <dbReference type="NCBI Taxonomy" id="299642"/>
    <lineage>
        <taxon>Eukaryota</taxon>
        <taxon>Metazoa</taxon>
        <taxon>Ecdysozoa</taxon>
        <taxon>Arthropoda</taxon>
        <taxon>Chelicerata</taxon>
        <taxon>Arachnida</taxon>
        <taxon>Araneae</taxon>
        <taxon>Araneomorphae</taxon>
        <taxon>Entelegynae</taxon>
        <taxon>Araneoidea</taxon>
        <taxon>Nephilidae</taxon>
        <taxon>Nephila</taxon>
    </lineage>
</organism>
<dbReference type="OrthoDB" id="21615at2759"/>
<dbReference type="PROSITE" id="PS50812">
    <property type="entry name" value="PWWP"/>
    <property type="match status" value="1"/>
</dbReference>
<dbReference type="GO" id="GO:0140673">
    <property type="term" value="P:transcription elongation-coupled chromatin remodeling"/>
    <property type="evidence" value="ECO:0007669"/>
    <property type="project" value="TreeGrafter"/>
</dbReference>